<organism evidence="2 3">
    <name type="scientific">Clostridium gallinarum</name>
    <dbReference type="NCBI Taxonomy" id="2762246"/>
    <lineage>
        <taxon>Bacteria</taxon>
        <taxon>Bacillati</taxon>
        <taxon>Bacillota</taxon>
        <taxon>Clostridia</taxon>
        <taxon>Eubacteriales</taxon>
        <taxon>Clostridiaceae</taxon>
        <taxon>Clostridium</taxon>
    </lineage>
</organism>
<evidence type="ECO:0008006" key="4">
    <source>
        <dbReference type="Google" id="ProtNLM"/>
    </source>
</evidence>
<evidence type="ECO:0000313" key="2">
    <source>
        <dbReference type="EMBL" id="MBD7916538.1"/>
    </source>
</evidence>
<gene>
    <name evidence="2" type="ORF">H9660_15505</name>
</gene>
<evidence type="ECO:0000256" key="1">
    <source>
        <dbReference type="SAM" id="Phobius"/>
    </source>
</evidence>
<evidence type="ECO:0000313" key="3">
    <source>
        <dbReference type="Proteomes" id="UP000640335"/>
    </source>
</evidence>
<keyword evidence="1" id="KW-0472">Membrane</keyword>
<accession>A0ABR8Q7Y8</accession>
<protein>
    <recommendedName>
        <fullName evidence="4">Lipoprotein</fullName>
    </recommendedName>
</protein>
<keyword evidence="1" id="KW-0812">Transmembrane</keyword>
<proteinExistence type="predicted"/>
<keyword evidence="1" id="KW-1133">Transmembrane helix</keyword>
<dbReference type="EMBL" id="JACSQZ010000095">
    <property type="protein sequence ID" value="MBD7916538.1"/>
    <property type="molecule type" value="Genomic_DNA"/>
</dbReference>
<reference evidence="2 3" key="1">
    <citation type="submission" date="2020-08" db="EMBL/GenBank/DDBJ databases">
        <title>A Genomic Blueprint of the Chicken Gut Microbiome.</title>
        <authorList>
            <person name="Gilroy R."/>
            <person name="Ravi A."/>
            <person name="Getino M."/>
            <person name="Pursley I."/>
            <person name="Horton D.L."/>
            <person name="Alikhan N.-F."/>
            <person name="Baker D."/>
            <person name="Gharbi K."/>
            <person name="Hall N."/>
            <person name="Watson M."/>
            <person name="Adriaenssens E.M."/>
            <person name="Foster-Nyarko E."/>
            <person name="Jarju S."/>
            <person name="Secka A."/>
            <person name="Antonio M."/>
            <person name="Oren A."/>
            <person name="Chaudhuri R."/>
            <person name="La Ragione R.M."/>
            <person name="Hildebrand F."/>
            <person name="Pallen M.J."/>
        </authorList>
    </citation>
    <scope>NUCLEOTIDE SEQUENCE [LARGE SCALE GENOMIC DNA]</scope>
    <source>
        <strain evidence="2 3">Sa3CUN1</strain>
    </source>
</reference>
<feature type="transmembrane region" description="Helical" evidence="1">
    <location>
        <begin position="12"/>
        <end position="31"/>
    </location>
</feature>
<feature type="transmembrane region" description="Helical" evidence="1">
    <location>
        <begin position="37"/>
        <end position="57"/>
    </location>
</feature>
<keyword evidence="3" id="KW-1185">Reference proteome</keyword>
<sequence>MVEKLVLSEQDYDYLAKGIALGAGCGIFIGVFVNDIILSFSACTVLGIVLSLMYSFYKKIK</sequence>
<dbReference type="Proteomes" id="UP000640335">
    <property type="component" value="Unassembled WGS sequence"/>
</dbReference>
<name>A0ABR8Q7Y8_9CLOT</name>
<comment type="caution">
    <text evidence="2">The sequence shown here is derived from an EMBL/GenBank/DDBJ whole genome shotgun (WGS) entry which is preliminary data.</text>
</comment>